<sequence length="896" mass="101518">MEEETLMMCEESSNNCATSTWPVNSLERRLSWTAPSGSRVESSTPKPNRSFTNIYSTSQIKRKESKAQGPETKTGSEEDSWNGSSGQDPEKEALAEKVNEERRESEKRTYRSSLASKTPSPVLPGTCTKPRTFSGSTEMTSRWSSNQSRLHPTDQSTSQQQSGKTSSEESLSTSTQSSEVSTLLNLCRRALDAWDRSKSEVKPENPQRGLKRQPSGFPPGMKPSKRQKPHFHIEEESLKSMEGLYEGSLTPSPSFTTKGFSSTTRLSEAASGEGKACHSPMTVHFDISTPRTSYPLGQKFKPQESSKEGTEASRFVEASMGKGAPAEFANSNTVVPTAEILDMEGWNVLNESQETIIKPRILRFNCWDVRGKPLPRVVTWSLSADPLPRAPSLPPGHCISMLLKGRPDLFKIITPVNVSAFRSYLKDHPNQAFCESVCCGLEIGFWPWANVEKEGYPETHDERRDPPREMEKLAFMRDQRDKEVEKRRFSHGFGKELLPGMYGVPTFAVPKEGSSKLRLVTDQSAGKYLVNSMQTEHTSAFPMDNMTQLGELILRVHNRLQPNQRLVLFKSDVAEAYRTIPMHPIWQTKQVVTVDGERHVDRNNVFGGKRSGDTFIAFMSLVLWVAEKKWNIPGLCSYVDDVFGVAVNSDQRIYKPYGQKLPENQTQLLECWDALGVPHKKEKQVHGSQLTIIGFHVDVDRLTLSLAPKRRSELLEQLDRFIIRKRSGDQQKRFQLKEYQQLTGWLSWAFNIYPYLRPCLCHLYHKIGPLKRRDALVYMNHAISRELEWAEHHIQQSDGIIFLKEWEWKLEEADYKVFCDASGFGLGFWYPELNEGYLADTPPNIPPNIFFSEGLCIASALGNVAERGRNFKVAIYTDNEASFQVFSSFHSILLRP</sequence>
<feature type="compositionally biased region" description="Polar residues" evidence="1">
    <location>
        <begin position="33"/>
        <end position="59"/>
    </location>
</feature>
<feature type="compositionally biased region" description="Polar residues" evidence="1">
    <location>
        <begin position="129"/>
        <end position="154"/>
    </location>
</feature>
<dbReference type="InterPro" id="IPR043502">
    <property type="entry name" value="DNA/RNA_pol_sf"/>
</dbReference>
<evidence type="ECO:0000313" key="2">
    <source>
        <dbReference type="EMBL" id="KAF7773504.1"/>
    </source>
</evidence>
<comment type="caution">
    <text evidence="2">The sequence shown here is derived from an EMBL/GenBank/DDBJ whole genome shotgun (WGS) entry which is preliminary data.</text>
</comment>
<dbReference type="InterPro" id="IPR052055">
    <property type="entry name" value="Hepadnavirus_pol/RT"/>
</dbReference>
<evidence type="ECO:0000256" key="1">
    <source>
        <dbReference type="SAM" id="MobiDB-lite"/>
    </source>
</evidence>
<proteinExistence type="predicted"/>
<reference evidence="2 3" key="1">
    <citation type="journal article" name="Sci. Rep.">
        <title>Telomere-to-telomere assembled and centromere annotated genomes of the two main subspecies of the button mushroom Agaricus bisporus reveal especially polymorphic chromosome ends.</title>
        <authorList>
            <person name="Sonnenberg A.S.M."/>
            <person name="Sedaghat-Telgerd N."/>
            <person name="Lavrijssen B."/>
            <person name="Ohm R.A."/>
            <person name="Hendrickx P.M."/>
            <person name="Scholtmeijer K."/>
            <person name="Baars J.J.P."/>
            <person name="van Peer A."/>
        </authorList>
    </citation>
    <scope>NUCLEOTIDE SEQUENCE [LARGE SCALE GENOMIC DNA]</scope>
    <source>
        <strain evidence="2 3">H119_p4</strain>
    </source>
</reference>
<feature type="compositionally biased region" description="Basic and acidic residues" evidence="1">
    <location>
        <begin position="195"/>
        <end position="205"/>
    </location>
</feature>
<dbReference type="Proteomes" id="UP000629468">
    <property type="component" value="Unassembled WGS sequence"/>
</dbReference>
<feature type="compositionally biased region" description="Polar residues" evidence="1">
    <location>
        <begin position="11"/>
        <end position="20"/>
    </location>
</feature>
<dbReference type="SUPFAM" id="SSF56672">
    <property type="entry name" value="DNA/RNA polymerases"/>
    <property type="match status" value="1"/>
</dbReference>
<dbReference type="EMBL" id="JABXXO010000007">
    <property type="protein sequence ID" value="KAF7773504.1"/>
    <property type="molecule type" value="Genomic_DNA"/>
</dbReference>
<evidence type="ECO:0000313" key="3">
    <source>
        <dbReference type="Proteomes" id="UP000629468"/>
    </source>
</evidence>
<feature type="region of interest" description="Disordered" evidence="1">
    <location>
        <begin position="1"/>
        <end position="20"/>
    </location>
</feature>
<feature type="region of interest" description="Disordered" evidence="1">
    <location>
        <begin position="32"/>
        <end position="181"/>
    </location>
</feature>
<dbReference type="PANTHER" id="PTHR33050:SF7">
    <property type="entry name" value="RIBONUCLEASE H"/>
    <property type="match status" value="1"/>
</dbReference>
<accession>A0A8H7KGS2</accession>
<dbReference type="AlphaFoldDB" id="A0A8H7KGS2"/>
<feature type="region of interest" description="Disordered" evidence="1">
    <location>
        <begin position="195"/>
        <end position="230"/>
    </location>
</feature>
<gene>
    <name evidence="2" type="ORF">Agabi119p4_5671</name>
</gene>
<protein>
    <recommendedName>
        <fullName evidence="4">Reverse transcriptase domain-containing protein</fullName>
    </recommendedName>
</protein>
<feature type="compositionally biased region" description="Basic and acidic residues" evidence="1">
    <location>
        <begin position="88"/>
        <end position="109"/>
    </location>
</feature>
<dbReference type="PANTHER" id="PTHR33050">
    <property type="entry name" value="REVERSE TRANSCRIPTASE DOMAIN-CONTAINING PROTEIN"/>
    <property type="match status" value="1"/>
</dbReference>
<organism evidence="2 3">
    <name type="scientific">Agaricus bisporus var. burnettii</name>
    <dbReference type="NCBI Taxonomy" id="192524"/>
    <lineage>
        <taxon>Eukaryota</taxon>
        <taxon>Fungi</taxon>
        <taxon>Dikarya</taxon>
        <taxon>Basidiomycota</taxon>
        <taxon>Agaricomycotina</taxon>
        <taxon>Agaricomycetes</taxon>
        <taxon>Agaricomycetidae</taxon>
        <taxon>Agaricales</taxon>
        <taxon>Agaricineae</taxon>
        <taxon>Agaricaceae</taxon>
        <taxon>Agaricus</taxon>
    </lineage>
</organism>
<evidence type="ECO:0008006" key="4">
    <source>
        <dbReference type="Google" id="ProtNLM"/>
    </source>
</evidence>
<name>A0A8H7KGS2_AGABI</name>
<feature type="compositionally biased region" description="Low complexity" evidence="1">
    <location>
        <begin position="155"/>
        <end position="181"/>
    </location>
</feature>